<evidence type="ECO:0000256" key="2">
    <source>
        <dbReference type="ARBA" id="ARBA00022741"/>
    </source>
</evidence>
<evidence type="ECO:0000256" key="3">
    <source>
        <dbReference type="ARBA" id="ARBA00022801"/>
    </source>
</evidence>
<evidence type="ECO:0000256" key="6">
    <source>
        <dbReference type="SAM" id="Coils"/>
    </source>
</evidence>
<dbReference type="InterPro" id="IPR047187">
    <property type="entry name" value="SF1_C_Upf1"/>
</dbReference>
<dbReference type="InterPro" id="IPR024402">
    <property type="entry name" value="DUF2726"/>
</dbReference>
<sequence>MDETKCLIILNGEDRTSDILFFKHQSNKIDITFKGFKSYSYNRQNVLIEKALKVTDITSQTVLYKNEVLNNVKKMVYFKQKVKIIFKNNRCQLYDAKDIIISTNCFDNSKSKDILKYWKAIAAYAKIDQDQDSFLAREFDSLTDDVASDSILWRYMNKKPIQKLNCALDNIIFPFSFNLSQKQALENALTSNISVIEGPPGTGKTQSILNIIANLAIMQGKTVAVVSGNNAAVKNVYDKLVKEQYGFFVASLGNKDNRKAFFDNLPQYDVTGWQCNSEESVVFEKINNLNGKINYLLALNNEKAKLQQELDAYTVESKHFNIYYEAQEIEKNIKFRFYRKTPERIISFFADRQLAKTEQKVENWLYKLKLLFKYGFISFKELKKNEMSIILTLQKQYYDLKIANLNQRKNKLEKELESADFEELLEEHKKYSTILFKQKLYTKYHKLKPAGFTASDYRSNFTNFVKYFPVVLSTTHSLRNCTATGFMFDYLIIDESSQVDLLSGGLALSCCKNAIIVGDTKQLPQIVDATIQGKIQQQVSEDVYDYFKHNILSSMLALYPDVPRVVLKEHYRCHPKIIGFCNQKYYNGELIPFTKESENDAPFILYHTAAGNHMRQPKQGDNQGKFNQRELDVILDEVLQNPNVVTEKIEDIGFTTPYRNQANRAQKTFANGLECDTIHKYQGREKKLMIMSTVLDNTNAGKAGLAFVDDPCKINVAVSRAQNQFILITNNELFSHAGKEVSDLIRYIEYNTIAENLIKSEIVSVFDLLYKDYSSKLIDLKRRMPDKSEYKSENIIWQLLEDVLKEEKYNLLAFTHQILLKNLLKHTDKLSQEEVQYVNNNASVDFVVYYKLNKQPLLIIEVDGFAFHENNPTQLARDDMKNDILTKYELPYIRLSTTGSREGEQIKMKLEEVLNNNQ</sequence>
<comment type="similarity">
    <text evidence="1">Belongs to the DNA2/NAM7 helicase family.</text>
</comment>
<evidence type="ECO:0000313" key="10">
    <source>
        <dbReference type="EMBL" id="MPM14183.1"/>
    </source>
</evidence>
<dbReference type="InterPro" id="IPR027417">
    <property type="entry name" value="P-loop_NTPase"/>
</dbReference>
<evidence type="ECO:0000259" key="8">
    <source>
        <dbReference type="Pfam" id="PF13086"/>
    </source>
</evidence>
<dbReference type="CDD" id="cd18808">
    <property type="entry name" value="SF1_C_Upf1"/>
    <property type="match status" value="1"/>
</dbReference>
<dbReference type="Gene3D" id="3.40.50.300">
    <property type="entry name" value="P-loop containing nucleotide triphosphate hydrolases"/>
    <property type="match status" value="2"/>
</dbReference>
<dbReference type="PANTHER" id="PTHR43788:SF8">
    <property type="entry name" value="DNA-BINDING PROTEIN SMUBP-2"/>
    <property type="match status" value="1"/>
</dbReference>
<gene>
    <name evidence="10" type="primary">recD2_37</name>
    <name evidence="10" type="ORF">SDC9_60543</name>
</gene>
<evidence type="ECO:0000256" key="5">
    <source>
        <dbReference type="ARBA" id="ARBA00022840"/>
    </source>
</evidence>
<dbReference type="EMBL" id="VSSQ01002238">
    <property type="protein sequence ID" value="MPM14183.1"/>
    <property type="molecule type" value="Genomic_DNA"/>
</dbReference>
<accession>A0A644XIZ0</accession>
<dbReference type="EC" id="3.6.4.12" evidence="10"/>
<dbReference type="GO" id="GO:0005524">
    <property type="term" value="F:ATP binding"/>
    <property type="evidence" value="ECO:0007669"/>
    <property type="project" value="UniProtKB-KW"/>
</dbReference>
<dbReference type="Pfam" id="PF10881">
    <property type="entry name" value="DUF2726"/>
    <property type="match status" value="1"/>
</dbReference>
<evidence type="ECO:0000259" key="7">
    <source>
        <dbReference type="Pfam" id="PF10881"/>
    </source>
</evidence>
<dbReference type="Gene3D" id="3.40.960.10">
    <property type="entry name" value="VSR Endonuclease"/>
    <property type="match status" value="1"/>
</dbReference>
<feature type="domain" description="DNA2/NAM7 helicase helicase" evidence="8">
    <location>
        <begin position="177"/>
        <end position="527"/>
    </location>
</feature>
<proteinExistence type="inferred from homology"/>
<evidence type="ECO:0000259" key="9">
    <source>
        <dbReference type="Pfam" id="PF13087"/>
    </source>
</evidence>
<dbReference type="AlphaFoldDB" id="A0A644XIZ0"/>
<organism evidence="10">
    <name type="scientific">bioreactor metagenome</name>
    <dbReference type="NCBI Taxonomy" id="1076179"/>
    <lineage>
        <taxon>unclassified sequences</taxon>
        <taxon>metagenomes</taxon>
        <taxon>ecological metagenomes</taxon>
    </lineage>
</organism>
<evidence type="ECO:0000256" key="4">
    <source>
        <dbReference type="ARBA" id="ARBA00022806"/>
    </source>
</evidence>
<dbReference type="Pfam" id="PF13087">
    <property type="entry name" value="AAA_12"/>
    <property type="match status" value="1"/>
</dbReference>
<dbReference type="InterPro" id="IPR041679">
    <property type="entry name" value="DNA2/NAM7-like_C"/>
</dbReference>
<keyword evidence="3 10" id="KW-0378">Hydrolase</keyword>
<reference evidence="10" key="1">
    <citation type="submission" date="2019-08" db="EMBL/GenBank/DDBJ databases">
        <authorList>
            <person name="Kucharzyk K."/>
            <person name="Murdoch R.W."/>
            <person name="Higgins S."/>
            <person name="Loffler F."/>
        </authorList>
    </citation>
    <scope>NUCLEOTIDE SEQUENCE</scope>
</reference>
<dbReference type="InterPro" id="IPR050534">
    <property type="entry name" value="Coronavir_polyprotein_1ab"/>
</dbReference>
<keyword evidence="2" id="KW-0547">Nucleotide-binding</keyword>
<dbReference type="Pfam" id="PF13086">
    <property type="entry name" value="AAA_11"/>
    <property type="match status" value="1"/>
</dbReference>
<dbReference type="GO" id="GO:0016787">
    <property type="term" value="F:hydrolase activity"/>
    <property type="evidence" value="ECO:0007669"/>
    <property type="project" value="UniProtKB-KW"/>
</dbReference>
<dbReference type="PANTHER" id="PTHR43788">
    <property type="entry name" value="DNA2/NAM7 HELICASE FAMILY MEMBER"/>
    <property type="match status" value="1"/>
</dbReference>
<dbReference type="GO" id="GO:0043139">
    <property type="term" value="F:5'-3' DNA helicase activity"/>
    <property type="evidence" value="ECO:0007669"/>
    <property type="project" value="TreeGrafter"/>
</dbReference>
<evidence type="ECO:0000256" key="1">
    <source>
        <dbReference type="ARBA" id="ARBA00007913"/>
    </source>
</evidence>
<comment type="caution">
    <text evidence="10">The sequence shown here is derived from an EMBL/GenBank/DDBJ whole genome shotgun (WGS) entry which is preliminary data.</text>
</comment>
<feature type="domain" description="DNA2/NAM7 helicase-like C-terminal" evidence="9">
    <location>
        <begin position="559"/>
        <end position="731"/>
    </location>
</feature>
<feature type="domain" description="DUF2726" evidence="7">
    <location>
        <begin position="791"/>
        <end position="911"/>
    </location>
</feature>
<feature type="coiled-coil region" evidence="6">
    <location>
        <begin position="395"/>
        <end position="422"/>
    </location>
</feature>
<dbReference type="InterPro" id="IPR041677">
    <property type="entry name" value="DNA2/NAM7_AAA_11"/>
</dbReference>
<name>A0A644XIZ0_9ZZZZ</name>
<keyword evidence="4 10" id="KW-0347">Helicase</keyword>
<dbReference type="CDD" id="cd17934">
    <property type="entry name" value="DEXXQc_Upf1-like"/>
    <property type="match status" value="1"/>
</dbReference>
<keyword evidence="6" id="KW-0175">Coiled coil</keyword>
<keyword evidence="5" id="KW-0067">ATP-binding</keyword>
<protein>
    <submittedName>
        <fullName evidence="10">ATP-dependent RecD-like DNA helicase</fullName>
        <ecNumber evidence="10">3.6.4.12</ecNumber>
    </submittedName>
</protein>
<dbReference type="SUPFAM" id="SSF52540">
    <property type="entry name" value="P-loop containing nucleoside triphosphate hydrolases"/>
    <property type="match status" value="2"/>
</dbReference>